<evidence type="ECO:0000313" key="3">
    <source>
        <dbReference type="EMBL" id="REJ05926.1"/>
    </source>
</evidence>
<dbReference type="RefSeq" id="WP_116241858.1">
    <property type="nucleotide sequence ID" value="NZ_QUAB01000039.1"/>
</dbReference>
<feature type="region of interest" description="Disordered" evidence="1">
    <location>
        <begin position="1"/>
        <end position="37"/>
    </location>
</feature>
<accession>A0A371NUD4</accession>
<proteinExistence type="predicted"/>
<evidence type="ECO:0000256" key="1">
    <source>
        <dbReference type="SAM" id="MobiDB-lite"/>
    </source>
</evidence>
<comment type="caution">
    <text evidence="3">The sequence shown here is derived from an EMBL/GenBank/DDBJ whole genome shotgun (WGS) entry which is preliminary data.</text>
</comment>
<keyword evidence="2" id="KW-1133">Transmembrane helix</keyword>
<sequence length="254" mass="25952">MDTEKNTPQDETPTARMAEQPADAANATASAQKPKRRPGRIALIAGAAAVALVAVGGGAYAVTGGFDDDRGSQGAFAADHDDADDAHDADDDGRDDTTDDDGRDDKTDDDGRDDDGDGSQAPADAASLRAAAESAIAETGAQGATSIEAEHGGYEVELRRADGIELDAFVATDGTVRVASDDDDDRSDDALIDLHLLSTVTDAAVAAAGGTVEKVSTTSQSGVVYEVELRTTDGRDAEVLLDADAVVVATDLDD</sequence>
<feature type="region of interest" description="Disordered" evidence="1">
    <location>
        <begin position="61"/>
        <end position="150"/>
    </location>
</feature>
<gene>
    <name evidence="3" type="ORF">DY023_08290</name>
</gene>
<dbReference type="Proteomes" id="UP000262172">
    <property type="component" value="Unassembled WGS sequence"/>
</dbReference>
<keyword evidence="2" id="KW-0812">Transmembrane</keyword>
<evidence type="ECO:0008006" key="5">
    <source>
        <dbReference type="Google" id="ProtNLM"/>
    </source>
</evidence>
<reference evidence="3 4" key="1">
    <citation type="submission" date="2018-08" db="EMBL/GenBank/DDBJ databases">
        <title>Isolation, diversity and antifungal activity of Actinobacteria from cow dung.</title>
        <authorList>
            <person name="Ling L."/>
        </authorList>
    </citation>
    <scope>NUCLEOTIDE SEQUENCE [LARGE SCALE GENOMIC DNA]</scope>
    <source>
        <strain evidence="3 4">NEAU-LLE</strain>
    </source>
</reference>
<keyword evidence="2" id="KW-0472">Membrane</keyword>
<keyword evidence="4" id="KW-1185">Reference proteome</keyword>
<dbReference type="AlphaFoldDB" id="A0A371NUD4"/>
<evidence type="ECO:0000256" key="2">
    <source>
        <dbReference type="SAM" id="Phobius"/>
    </source>
</evidence>
<feature type="compositionally biased region" description="Low complexity" evidence="1">
    <location>
        <begin position="121"/>
        <end position="141"/>
    </location>
</feature>
<feature type="compositionally biased region" description="Acidic residues" evidence="1">
    <location>
        <begin position="81"/>
        <end position="117"/>
    </location>
</feature>
<name>A0A371NUD4_9MICO</name>
<organism evidence="3 4">
    <name type="scientific">Microbacterium bovistercoris</name>
    <dbReference type="NCBI Taxonomy" id="2293570"/>
    <lineage>
        <taxon>Bacteria</taxon>
        <taxon>Bacillati</taxon>
        <taxon>Actinomycetota</taxon>
        <taxon>Actinomycetes</taxon>
        <taxon>Micrococcales</taxon>
        <taxon>Microbacteriaceae</taxon>
        <taxon>Microbacterium</taxon>
    </lineage>
</organism>
<dbReference type="Gene3D" id="3.30.505.20">
    <property type="match status" value="1"/>
</dbReference>
<evidence type="ECO:0000313" key="4">
    <source>
        <dbReference type="Proteomes" id="UP000262172"/>
    </source>
</evidence>
<dbReference type="EMBL" id="QUAB01000039">
    <property type="protein sequence ID" value="REJ05926.1"/>
    <property type="molecule type" value="Genomic_DNA"/>
</dbReference>
<protein>
    <recommendedName>
        <fullName evidence="5">PepSY domain-containing protein</fullName>
    </recommendedName>
</protein>
<feature type="transmembrane region" description="Helical" evidence="2">
    <location>
        <begin position="41"/>
        <end position="62"/>
    </location>
</feature>